<evidence type="ECO:0008006" key="3">
    <source>
        <dbReference type="Google" id="ProtNLM"/>
    </source>
</evidence>
<protein>
    <recommendedName>
        <fullName evidence="3">Lipoprotein</fullName>
    </recommendedName>
</protein>
<reference evidence="1" key="1">
    <citation type="submission" date="2018-01" db="EMBL/GenBank/DDBJ databases">
        <title>Genomic characterization of Leptospira inadai serogroup Lyme isolated from captured rat in Brazil and comparative analysis with human reference strain.</title>
        <authorList>
            <person name="Moreno L.Z."/>
            <person name="Loureiro A.P."/>
            <person name="Miraglia F."/>
            <person name="Kremer F.S."/>
            <person name="Eslabao M.R."/>
            <person name="Dellagostin O.A."/>
            <person name="Lilenbaum W."/>
            <person name="Moreno A.M."/>
        </authorList>
    </citation>
    <scope>NUCLEOTIDE SEQUENCE [LARGE SCALE GENOMIC DNA]</scope>
    <source>
        <strain evidence="1">M34/99</strain>
    </source>
</reference>
<dbReference type="Proteomes" id="UP000094669">
    <property type="component" value="Unassembled WGS sequence"/>
</dbReference>
<sequence length="248" mass="25880">MFFTMKKIILTGIAIICLSSFTNCTQKKKSNDDAAIIALLALTSGNCAQTQKLGPNSYLSSLSPIPSSSCNQATLYGTDPNATFTIAKGQFTAALNIAQGLSGCTNTSAAIQNQMNGGPLSQSAWTSVTASLQWTPITSMIAEGSASITKSWPSLTTAQTSAIISASVAQFQNFQYENLVMTFASIASEPSCSSAVLAKINTDFPTSQFLWSNVTPTAAAPTLIAIGCSYGTSRNTAIGQCATLNNTY</sequence>
<dbReference type="EMBL" id="MCRM02000009">
    <property type="protein sequence ID" value="PNV75085.1"/>
    <property type="molecule type" value="Genomic_DNA"/>
</dbReference>
<evidence type="ECO:0000313" key="2">
    <source>
        <dbReference type="Proteomes" id="UP000094669"/>
    </source>
</evidence>
<keyword evidence="2" id="KW-1185">Reference proteome</keyword>
<organism evidence="1 2">
    <name type="scientific">Leptospira inadai serovar Lyme</name>
    <dbReference type="NCBI Taxonomy" id="293084"/>
    <lineage>
        <taxon>Bacteria</taxon>
        <taxon>Pseudomonadati</taxon>
        <taxon>Spirochaetota</taxon>
        <taxon>Spirochaetia</taxon>
        <taxon>Leptospirales</taxon>
        <taxon>Leptospiraceae</taxon>
        <taxon>Leptospira</taxon>
    </lineage>
</organism>
<accession>A0ABX4YIJ4</accession>
<name>A0ABX4YIJ4_9LEPT</name>
<gene>
    <name evidence="1" type="ORF">BES34_010355</name>
</gene>
<evidence type="ECO:0000313" key="1">
    <source>
        <dbReference type="EMBL" id="PNV75085.1"/>
    </source>
</evidence>
<proteinExistence type="predicted"/>
<comment type="caution">
    <text evidence="1">The sequence shown here is derived from an EMBL/GenBank/DDBJ whole genome shotgun (WGS) entry which is preliminary data.</text>
</comment>